<sequence length="122" mass="12796">MRAGLLTLAGYVVVRAHQDLLAFLEAMLAASAVVADSAVLEVGHQCYNAATADGCALMCLHVLTTDHFARLLLMVLHHRILLAAETQGLPSGCFGWSLASAGAADIAATQQTSPRQTGPLFH</sequence>
<dbReference type="EMBL" id="MU070033">
    <property type="protein sequence ID" value="KAF5830524.1"/>
    <property type="molecule type" value="Genomic_DNA"/>
</dbReference>
<organism evidence="1 2">
    <name type="scientific">Dunaliella salina</name>
    <name type="common">Green alga</name>
    <name type="synonym">Protococcus salinus</name>
    <dbReference type="NCBI Taxonomy" id="3046"/>
    <lineage>
        <taxon>Eukaryota</taxon>
        <taxon>Viridiplantae</taxon>
        <taxon>Chlorophyta</taxon>
        <taxon>core chlorophytes</taxon>
        <taxon>Chlorophyceae</taxon>
        <taxon>CS clade</taxon>
        <taxon>Chlamydomonadales</taxon>
        <taxon>Dunaliellaceae</taxon>
        <taxon>Dunaliella</taxon>
    </lineage>
</organism>
<protein>
    <recommendedName>
        <fullName evidence="3">Secreted protein</fullName>
    </recommendedName>
</protein>
<proteinExistence type="predicted"/>
<dbReference type="Proteomes" id="UP000815325">
    <property type="component" value="Unassembled WGS sequence"/>
</dbReference>
<reference evidence="1" key="1">
    <citation type="submission" date="2017-08" db="EMBL/GenBank/DDBJ databases">
        <authorList>
            <person name="Polle J.E."/>
            <person name="Barry K."/>
            <person name="Cushman J."/>
            <person name="Schmutz J."/>
            <person name="Tran D."/>
            <person name="Hathwaick L.T."/>
            <person name="Yim W.C."/>
            <person name="Jenkins J."/>
            <person name="Mckie-Krisberg Z.M."/>
            <person name="Prochnik S."/>
            <person name="Lindquist E."/>
            <person name="Dockter R.B."/>
            <person name="Adam C."/>
            <person name="Molina H."/>
            <person name="Bunkerborg J."/>
            <person name="Jin E."/>
            <person name="Buchheim M."/>
            <person name="Magnuson J."/>
        </authorList>
    </citation>
    <scope>NUCLEOTIDE SEQUENCE</scope>
    <source>
        <strain evidence="1">CCAP 19/18</strain>
    </source>
</reference>
<name>A0ABQ7G7F3_DUNSA</name>
<keyword evidence="2" id="KW-1185">Reference proteome</keyword>
<accession>A0ABQ7G7F3</accession>
<comment type="caution">
    <text evidence="1">The sequence shown here is derived from an EMBL/GenBank/DDBJ whole genome shotgun (WGS) entry which is preliminary data.</text>
</comment>
<evidence type="ECO:0000313" key="2">
    <source>
        <dbReference type="Proteomes" id="UP000815325"/>
    </source>
</evidence>
<evidence type="ECO:0008006" key="3">
    <source>
        <dbReference type="Google" id="ProtNLM"/>
    </source>
</evidence>
<evidence type="ECO:0000313" key="1">
    <source>
        <dbReference type="EMBL" id="KAF5830524.1"/>
    </source>
</evidence>
<gene>
    <name evidence="1" type="ORF">DUNSADRAFT_14394</name>
</gene>